<gene>
    <name evidence="6" type="ORF">E5347_06355</name>
</gene>
<comment type="caution">
    <text evidence="6">The sequence shown here is derived from an EMBL/GenBank/DDBJ whole genome shotgun (WGS) entry which is preliminary data.</text>
</comment>
<dbReference type="GO" id="GO:0042167">
    <property type="term" value="P:heme catabolic process"/>
    <property type="evidence" value="ECO:0007669"/>
    <property type="project" value="TreeGrafter"/>
</dbReference>
<dbReference type="Gene3D" id="1.20.910.10">
    <property type="entry name" value="Heme oxygenase-like"/>
    <property type="match status" value="1"/>
</dbReference>
<dbReference type="Proteomes" id="UP000306888">
    <property type="component" value="Unassembled WGS sequence"/>
</dbReference>
<dbReference type="PIRSF" id="PIRSF000343">
    <property type="entry name" value="Haem_Oase"/>
    <property type="match status" value="1"/>
</dbReference>
<feature type="binding site" evidence="4">
    <location>
        <position position="121"/>
    </location>
    <ligand>
        <name>heme b</name>
        <dbReference type="ChEBI" id="CHEBI:60344"/>
    </ligand>
</feature>
<dbReference type="InterPro" id="IPR016053">
    <property type="entry name" value="Haem_Oase-like"/>
</dbReference>
<dbReference type="OrthoDB" id="5493802at2"/>
<evidence type="ECO:0000313" key="7">
    <source>
        <dbReference type="Proteomes" id="UP000306888"/>
    </source>
</evidence>
<keyword evidence="7" id="KW-1185">Reference proteome</keyword>
<dbReference type="GO" id="GO:0006788">
    <property type="term" value="P:heme oxidation"/>
    <property type="evidence" value="ECO:0007669"/>
    <property type="project" value="InterPro"/>
</dbReference>
<feature type="binding site" description="axial binding residue" evidence="5">
    <location>
        <position position="16"/>
    </location>
    <ligand>
        <name>heme b</name>
        <dbReference type="ChEBI" id="CHEBI:60344"/>
    </ligand>
    <ligandPart>
        <name>Fe</name>
        <dbReference type="ChEBI" id="CHEBI:18248"/>
    </ligandPart>
</feature>
<dbReference type="Pfam" id="PF01126">
    <property type="entry name" value="Heme_oxygenase"/>
    <property type="match status" value="1"/>
</dbReference>
<sequence>MNNFMIDIRNKTNVLHKAAESSGFTKKLLNKEASKESYIEYIYNLYFVYEAIEHNLDKLENNESVKPFVTKEIYRAAEIKKDIEALNKDNSIEKLASTIAYVDRINSIVEKNPKYIIAHAYTRFLADLFGGRIFYSILQEHYNLEDTSLNYYVYKDLKDMKAYVMNYHNMLNTLELTDAEKEEFLIEISNSYIYNMAMSNELDAKNN</sequence>
<dbReference type="InterPro" id="IPR002051">
    <property type="entry name" value="Haem_Oase"/>
</dbReference>
<evidence type="ECO:0000313" key="6">
    <source>
        <dbReference type="EMBL" id="TGY44431.1"/>
    </source>
</evidence>
<organism evidence="6 7">
    <name type="scientific">Clostridium sartagoforme</name>
    <dbReference type="NCBI Taxonomy" id="84031"/>
    <lineage>
        <taxon>Bacteria</taxon>
        <taxon>Bacillati</taxon>
        <taxon>Bacillota</taxon>
        <taxon>Clostridia</taxon>
        <taxon>Eubacteriales</taxon>
        <taxon>Clostridiaceae</taxon>
        <taxon>Clostridium</taxon>
    </lineage>
</organism>
<dbReference type="AlphaFoldDB" id="A0A4S2DTQ6"/>
<dbReference type="CDD" id="cd19165">
    <property type="entry name" value="HemeO"/>
    <property type="match status" value="1"/>
</dbReference>
<dbReference type="GO" id="GO:0046872">
    <property type="term" value="F:metal ion binding"/>
    <property type="evidence" value="ECO:0007669"/>
    <property type="project" value="UniProtKB-KW"/>
</dbReference>
<dbReference type="PRINTS" id="PR00088">
    <property type="entry name" value="HAEMOXYGNASE"/>
</dbReference>
<dbReference type="GO" id="GO:0006979">
    <property type="term" value="P:response to oxidative stress"/>
    <property type="evidence" value="ECO:0007669"/>
    <property type="project" value="TreeGrafter"/>
</dbReference>
<evidence type="ECO:0000256" key="3">
    <source>
        <dbReference type="ARBA" id="ARBA00023004"/>
    </source>
</evidence>
<reference evidence="6 7" key="1">
    <citation type="submission" date="2019-04" db="EMBL/GenBank/DDBJ databases">
        <title>Microbes associate with the intestines of laboratory mice.</title>
        <authorList>
            <person name="Navarre W."/>
            <person name="Wong E."/>
            <person name="Huang K."/>
            <person name="Tropini C."/>
            <person name="Ng K."/>
            <person name="Yu B."/>
        </authorList>
    </citation>
    <scope>NUCLEOTIDE SEQUENCE [LARGE SCALE GENOMIC DNA]</scope>
    <source>
        <strain evidence="6 7">NM50_B9-20</strain>
    </source>
</reference>
<dbReference type="InterPro" id="IPR016084">
    <property type="entry name" value="Haem_Oase-like_multi-hlx"/>
</dbReference>
<dbReference type="GO" id="GO:0020037">
    <property type="term" value="F:heme binding"/>
    <property type="evidence" value="ECO:0007669"/>
    <property type="project" value="TreeGrafter"/>
</dbReference>
<name>A0A4S2DTQ6_9CLOT</name>
<dbReference type="SUPFAM" id="SSF48613">
    <property type="entry name" value="Heme oxygenase-like"/>
    <property type="match status" value="1"/>
</dbReference>
<keyword evidence="1 4" id="KW-0349">Heme</keyword>
<feature type="binding site" evidence="4">
    <location>
        <position position="9"/>
    </location>
    <ligand>
        <name>heme b</name>
        <dbReference type="ChEBI" id="CHEBI:60344"/>
    </ligand>
</feature>
<evidence type="ECO:0000256" key="2">
    <source>
        <dbReference type="ARBA" id="ARBA00022723"/>
    </source>
</evidence>
<protein>
    <submittedName>
        <fullName evidence="6">Biliverdin-producing heme oxygenase</fullName>
    </submittedName>
</protein>
<dbReference type="EMBL" id="SRYR01000001">
    <property type="protein sequence ID" value="TGY44431.1"/>
    <property type="molecule type" value="Genomic_DNA"/>
</dbReference>
<evidence type="ECO:0000256" key="1">
    <source>
        <dbReference type="ARBA" id="ARBA00022617"/>
    </source>
</evidence>
<dbReference type="GO" id="GO:0004392">
    <property type="term" value="F:heme oxygenase (decyclizing) activity"/>
    <property type="evidence" value="ECO:0007669"/>
    <property type="project" value="InterPro"/>
</dbReference>
<dbReference type="RefSeq" id="WP_136005598.1">
    <property type="nucleotide sequence ID" value="NZ_SRYR01000001.1"/>
</dbReference>
<accession>A0A4S2DTQ6</accession>
<keyword evidence="3 5" id="KW-0408">Iron</keyword>
<keyword evidence="2 5" id="KW-0479">Metal-binding</keyword>
<dbReference type="PANTHER" id="PTHR10720:SF0">
    <property type="entry name" value="HEME OXYGENASE"/>
    <property type="match status" value="1"/>
</dbReference>
<evidence type="ECO:0000256" key="5">
    <source>
        <dbReference type="PIRSR" id="PIRSR000343-2"/>
    </source>
</evidence>
<dbReference type="PANTHER" id="PTHR10720">
    <property type="entry name" value="HEME OXYGENASE"/>
    <property type="match status" value="1"/>
</dbReference>
<evidence type="ECO:0000256" key="4">
    <source>
        <dbReference type="PIRSR" id="PIRSR000343-1"/>
    </source>
</evidence>
<proteinExistence type="predicted"/>